<proteinExistence type="predicted"/>
<dbReference type="AlphaFoldDB" id="A0A975GC72"/>
<evidence type="ECO:0000313" key="2">
    <source>
        <dbReference type="Proteomes" id="UP000671852"/>
    </source>
</evidence>
<evidence type="ECO:0000313" key="1">
    <source>
        <dbReference type="EMBL" id="QSZ41212.1"/>
    </source>
</evidence>
<organism evidence="1 2">
    <name type="scientific">Sulfurimonas aquatica</name>
    <dbReference type="NCBI Taxonomy" id="2672570"/>
    <lineage>
        <taxon>Bacteria</taxon>
        <taxon>Pseudomonadati</taxon>
        <taxon>Campylobacterota</taxon>
        <taxon>Epsilonproteobacteria</taxon>
        <taxon>Campylobacterales</taxon>
        <taxon>Sulfurimonadaceae</taxon>
        <taxon>Sulfurimonas</taxon>
    </lineage>
</organism>
<dbReference type="RefSeq" id="WP_207562486.1">
    <property type="nucleotide sequence ID" value="NZ_CP046072.1"/>
</dbReference>
<gene>
    <name evidence="1" type="ORF">GJV85_03485</name>
</gene>
<accession>A0A975GC72</accession>
<sequence>MSFNILEITNKTGDINKNFSYVDGEVCKTSNAQVYDASFRELTFTTLEEFDLYITSNLQSNQAICLGKSKHNLTAGTLLTKGREDLSKGIISRTNDYLGVQS</sequence>
<dbReference type="EMBL" id="CP046072">
    <property type="protein sequence ID" value="QSZ41212.1"/>
    <property type="molecule type" value="Genomic_DNA"/>
</dbReference>
<reference evidence="1" key="2">
    <citation type="submission" date="2021-04" db="EMBL/GenBank/DDBJ databases">
        <title>Isolation and characterization of a novel species of the genus Sulfurimonas.</title>
        <authorList>
            <person name="Fukui M."/>
        </authorList>
    </citation>
    <scope>NUCLEOTIDE SEQUENCE</scope>
    <source>
        <strain evidence="1">H1576</strain>
    </source>
</reference>
<protein>
    <submittedName>
        <fullName evidence="1">Uncharacterized protein</fullName>
    </submittedName>
</protein>
<name>A0A975GC72_9BACT</name>
<dbReference type="Proteomes" id="UP000671852">
    <property type="component" value="Chromosome"/>
</dbReference>
<reference evidence="1" key="1">
    <citation type="submission" date="2019-11" db="EMBL/GenBank/DDBJ databases">
        <authorList>
            <person name="Kojima H."/>
        </authorList>
    </citation>
    <scope>NUCLEOTIDE SEQUENCE</scope>
    <source>
        <strain evidence="1">H1576</strain>
    </source>
</reference>
<keyword evidence="2" id="KW-1185">Reference proteome</keyword>
<dbReference type="KEGG" id="saqt:GJV85_03485"/>